<dbReference type="EMBL" id="SMCO01000001">
    <property type="protein sequence ID" value="TCV90375.1"/>
    <property type="molecule type" value="Genomic_DNA"/>
</dbReference>
<dbReference type="Proteomes" id="UP000295367">
    <property type="component" value="Unassembled WGS sequence"/>
</dbReference>
<proteinExistence type="inferred from homology"/>
<gene>
    <name evidence="3" type="ORF">EDC63_101345</name>
</gene>
<dbReference type="InterPro" id="IPR011055">
    <property type="entry name" value="Dup_hybrid_motif"/>
</dbReference>
<dbReference type="GO" id="GO:0004222">
    <property type="term" value="F:metalloendopeptidase activity"/>
    <property type="evidence" value="ECO:0007669"/>
    <property type="project" value="TreeGrafter"/>
</dbReference>
<dbReference type="InterPro" id="IPR050570">
    <property type="entry name" value="Cell_wall_metabolism_enzyme"/>
</dbReference>
<dbReference type="InterPro" id="IPR036779">
    <property type="entry name" value="LysM_dom_sf"/>
</dbReference>
<dbReference type="CDD" id="cd00118">
    <property type="entry name" value="LysM"/>
    <property type="match status" value="1"/>
</dbReference>
<sequence>MNSFFAKCDFHLFKGYCRQYGIFFSLALLLTISGCASNQSAPVIDRADKSAVKTKTNARDADVDWRPDTYIVKKGDTLFSIALEHGLDYKEIAAWNHIENFNVIRVGQRLKFKQAENGPVITALKSPGETKALAGGGVVKSQPIAEKVPYSDQAFAQASTKKVAVATQAKTLPVVAPTAEAEKPAVKVIEEKPDQSGQAAGDDQVDWIWPAQGKLIAGFNDAGGAKGLDISGKSGQSVFASAPGKVVYSGSGLRGYGKLIIIKHNKTFLSAYAHNSRILVKEGQSVTKGQKIGEMGDTDSDQIKLHFEIRRLGKPVDPMKYLPGDKTS</sequence>
<dbReference type="SUPFAM" id="SSF51261">
    <property type="entry name" value="Duplicated hybrid motif"/>
    <property type="match status" value="1"/>
</dbReference>
<keyword evidence="4" id="KW-1185">Reference proteome</keyword>
<evidence type="ECO:0000313" key="4">
    <source>
        <dbReference type="Proteomes" id="UP000295367"/>
    </source>
</evidence>
<keyword evidence="3" id="KW-0449">Lipoprotein</keyword>
<evidence type="ECO:0000313" key="3">
    <source>
        <dbReference type="EMBL" id="TCV90375.1"/>
    </source>
</evidence>
<dbReference type="InterPro" id="IPR018392">
    <property type="entry name" value="LysM"/>
</dbReference>
<dbReference type="SMART" id="SM00257">
    <property type="entry name" value="LysM"/>
    <property type="match status" value="1"/>
</dbReference>
<dbReference type="PROSITE" id="PS51782">
    <property type="entry name" value="LYSM"/>
    <property type="match status" value="1"/>
</dbReference>
<dbReference type="RefSeq" id="WP_223248424.1">
    <property type="nucleotide sequence ID" value="NZ_BHVT01000073.1"/>
</dbReference>
<dbReference type="Gene3D" id="2.70.70.10">
    <property type="entry name" value="Glucose Permease (Domain IIA)"/>
    <property type="match status" value="1"/>
</dbReference>
<dbReference type="AlphaFoldDB" id="A0A4R3YD28"/>
<accession>A0A4R3YD28</accession>
<dbReference type="Gene3D" id="3.10.350.10">
    <property type="entry name" value="LysM domain"/>
    <property type="match status" value="1"/>
</dbReference>
<dbReference type="PANTHER" id="PTHR21666">
    <property type="entry name" value="PEPTIDASE-RELATED"/>
    <property type="match status" value="1"/>
</dbReference>
<comment type="similarity">
    <text evidence="1">Belongs to the E.coli NlpD/Haemophilus LppB family.</text>
</comment>
<feature type="domain" description="LysM" evidence="2">
    <location>
        <begin position="68"/>
        <end position="112"/>
    </location>
</feature>
<dbReference type="PROSITE" id="PS51257">
    <property type="entry name" value="PROKAR_LIPOPROTEIN"/>
    <property type="match status" value="1"/>
</dbReference>
<evidence type="ECO:0000256" key="1">
    <source>
        <dbReference type="ARBA" id="ARBA00038420"/>
    </source>
</evidence>
<protein>
    <submittedName>
        <fullName evidence="3">Lipoprotein NlpD</fullName>
    </submittedName>
</protein>
<dbReference type="PANTHER" id="PTHR21666:SF263">
    <property type="entry name" value="MUREIN HYDROLASE ACTIVATOR NLPD"/>
    <property type="match status" value="1"/>
</dbReference>
<reference evidence="3 4" key="1">
    <citation type="submission" date="2019-03" db="EMBL/GenBank/DDBJ databases">
        <title>Genomic Encyclopedia of Type Strains, Phase IV (KMG-IV): sequencing the most valuable type-strain genomes for metagenomic binning, comparative biology and taxonomic classification.</title>
        <authorList>
            <person name="Goeker M."/>
        </authorList>
    </citation>
    <scope>NUCLEOTIDE SEQUENCE [LARGE SCALE GENOMIC DNA]</scope>
    <source>
        <strain evidence="3 4">DSM 100309</strain>
    </source>
</reference>
<dbReference type="Pfam" id="PF01476">
    <property type="entry name" value="LysM"/>
    <property type="match status" value="1"/>
</dbReference>
<dbReference type="CDD" id="cd12797">
    <property type="entry name" value="M23_peptidase"/>
    <property type="match status" value="1"/>
</dbReference>
<dbReference type="Pfam" id="PF01551">
    <property type="entry name" value="Peptidase_M23"/>
    <property type="match status" value="1"/>
</dbReference>
<evidence type="ECO:0000259" key="2">
    <source>
        <dbReference type="PROSITE" id="PS51782"/>
    </source>
</evidence>
<dbReference type="GO" id="GO:0009279">
    <property type="term" value="C:cell outer membrane"/>
    <property type="evidence" value="ECO:0007669"/>
    <property type="project" value="TreeGrafter"/>
</dbReference>
<dbReference type="GO" id="GO:0032153">
    <property type="term" value="C:cell division site"/>
    <property type="evidence" value="ECO:0007669"/>
    <property type="project" value="TreeGrafter"/>
</dbReference>
<organism evidence="3 4">
    <name type="scientific">Sulfurirhabdus autotrophica</name>
    <dbReference type="NCBI Taxonomy" id="1706046"/>
    <lineage>
        <taxon>Bacteria</taxon>
        <taxon>Pseudomonadati</taxon>
        <taxon>Pseudomonadota</taxon>
        <taxon>Betaproteobacteria</taxon>
        <taxon>Nitrosomonadales</taxon>
        <taxon>Sulfuricellaceae</taxon>
        <taxon>Sulfurirhabdus</taxon>
    </lineage>
</organism>
<comment type="caution">
    <text evidence="3">The sequence shown here is derived from an EMBL/GenBank/DDBJ whole genome shotgun (WGS) entry which is preliminary data.</text>
</comment>
<name>A0A4R3YD28_9PROT</name>
<dbReference type="InterPro" id="IPR016047">
    <property type="entry name" value="M23ase_b-sheet_dom"/>
</dbReference>